<evidence type="ECO:0000256" key="2">
    <source>
        <dbReference type="SAM" id="Phobius"/>
    </source>
</evidence>
<proteinExistence type="predicted"/>
<feature type="compositionally biased region" description="Basic residues" evidence="1">
    <location>
        <begin position="39"/>
        <end position="49"/>
    </location>
</feature>
<keyword evidence="2" id="KW-1133">Transmembrane helix</keyword>
<comment type="caution">
    <text evidence="3">The sequence shown here is derived from an EMBL/GenBank/DDBJ whole genome shotgun (WGS) entry which is preliminary data.</text>
</comment>
<feature type="transmembrane region" description="Helical" evidence="2">
    <location>
        <begin position="328"/>
        <end position="352"/>
    </location>
</feature>
<keyword evidence="2" id="KW-0812">Transmembrane</keyword>
<feature type="transmembrane region" description="Helical" evidence="2">
    <location>
        <begin position="188"/>
        <end position="207"/>
    </location>
</feature>
<keyword evidence="4" id="KW-1185">Reference proteome</keyword>
<feature type="transmembrane region" description="Helical" evidence="2">
    <location>
        <begin position="143"/>
        <end position="167"/>
    </location>
</feature>
<keyword evidence="2" id="KW-0472">Membrane</keyword>
<feature type="transmembrane region" description="Helical" evidence="2">
    <location>
        <begin position="70"/>
        <end position="91"/>
    </location>
</feature>
<dbReference type="Proteomes" id="UP001159427">
    <property type="component" value="Unassembled WGS sequence"/>
</dbReference>
<feature type="transmembrane region" description="Helical" evidence="2">
    <location>
        <begin position="247"/>
        <end position="269"/>
    </location>
</feature>
<evidence type="ECO:0000256" key="1">
    <source>
        <dbReference type="SAM" id="MobiDB-lite"/>
    </source>
</evidence>
<gene>
    <name evidence="3" type="ORF">PEVE_00018421</name>
</gene>
<sequence length="356" mass="40294">MSKSVRFADQGVIKDYAESVATDILQERQKRKFESSKAGKGKGKKRRRSSTVQHMAGKNGAKIAGFNKGLLSEFIIFLLLQGFDLISNIWVLSESVGVQSRAKTYEVYTNVTSLNYSVPDFCVDVQWSKEKMTQEIDHFSSVIYVYSFFLAVSVCIFTLHLLAWLYTLQRSLRSRRFNADTQETLIRMKVYFLITASLLQDIPLSAISAELFSVQQGGQGLICWSCKVSGSCQDVKQLEARLNRSTVAMWLNLAAIGLTSLWKGISSFYRWSRVNYCEAFYFRACTAVFAGGLFFIVILTPAMTVLQYRYFIKPDVSGGLLKDIIDRVYIIGAIFWVLVLAVIFCCPLLNLIRVTQ</sequence>
<feature type="transmembrane region" description="Helical" evidence="2">
    <location>
        <begin position="281"/>
        <end position="308"/>
    </location>
</feature>
<evidence type="ECO:0000313" key="3">
    <source>
        <dbReference type="EMBL" id="CAH3015557.1"/>
    </source>
</evidence>
<reference evidence="3 4" key="1">
    <citation type="submission" date="2022-05" db="EMBL/GenBank/DDBJ databases">
        <authorList>
            <consortium name="Genoscope - CEA"/>
            <person name="William W."/>
        </authorList>
    </citation>
    <scope>NUCLEOTIDE SEQUENCE [LARGE SCALE GENOMIC DNA]</scope>
</reference>
<feature type="region of interest" description="Disordered" evidence="1">
    <location>
        <begin position="29"/>
        <end position="55"/>
    </location>
</feature>
<evidence type="ECO:0000313" key="4">
    <source>
        <dbReference type="Proteomes" id="UP001159427"/>
    </source>
</evidence>
<organism evidence="3 4">
    <name type="scientific">Porites evermanni</name>
    <dbReference type="NCBI Taxonomy" id="104178"/>
    <lineage>
        <taxon>Eukaryota</taxon>
        <taxon>Metazoa</taxon>
        <taxon>Cnidaria</taxon>
        <taxon>Anthozoa</taxon>
        <taxon>Hexacorallia</taxon>
        <taxon>Scleractinia</taxon>
        <taxon>Fungiina</taxon>
        <taxon>Poritidae</taxon>
        <taxon>Porites</taxon>
    </lineage>
</organism>
<dbReference type="EMBL" id="CALNXI010000025">
    <property type="protein sequence ID" value="CAH3015557.1"/>
    <property type="molecule type" value="Genomic_DNA"/>
</dbReference>
<accession>A0ABN8LEP9</accession>
<name>A0ABN8LEP9_9CNID</name>
<protein>
    <submittedName>
        <fullName evidence="3">Uncharacterized protein</fullName>
    </submittedName>
</protein>